<dbReference type="Gene3D" id="1.20.1070.10">
    <property type="entry name" value="Rhodopsin 7-helix transmembrane proteins"/>
    <property type="match status" value="1"/>
</dbReference>
<feature type="transmembrane region" description="Helical" evidence="2">
    <location>
        <begin position="391"/>
        <end position="409"/>
    </location>
</feature>
<dbReference type="SUPFAM" id="SSF81321">
    <property type="entry name" value="Family A G protein-coupled receptor-like"/>
    <property type="match status" value="1"/>
</dbReference>
<feature type="region of interest" description="Disordered" evidence="1">
    <location>
        <begin position="1"/>
        <end position="36"/>
    </location>
</feature>
<feature type="region of interest" description="Disordered" evidence="1">
    <location>
        <begin position="119"/>
        <end position="162"/>
    </location>
</feature>
<keyword evidence="2" id="KW-1133">Transmembrane helix</keyword>
<protein>
    <submittedName>
        <fullName evidence="4">Uncharacterized protein</fullName>
    </submittedName>
</protein>
<dbReference type="AlphaFoldDB" id="A0A915DK98"/>
<feature type="compositionally biased region" description="Basic and acidic residues" evidence="1">
    <location>
        <begin position="12"/>
        <end position="22"/>
    </location>
</feature>
<name>A0A915DK98_9BILA</name>
<sequence length="548" mass="62095">MASYVKLRKKRSSNEQMDKDWHQPGTSPKLISHNNGLISPQQDRFVTFSRNWLRQLPCSTRMLFGGHRRRGRISVGNFHWSCLRNNSGVGLKKKNYVSGGSSSSLSKSASGLSFEISSNGYTDNSHEDGGDYSGNHRAKPSAKPYLLSTSTRRPESSSASWVNTNSPECFCGVGKPGSARFKSPQGPMGKKGEPGYSPPPEKGRGASRASKVTLVLLETLVPEIGWTLDHRHQCLFMRHFVRIGHQSDHLFQCVGFHSTLHLRAWFIMKRRKRNPYKSPFYTIFVALGVADLASYYLYMFKKGSYWGWIPYFFKPYEVSNLPATCFIMTPFLYEKVWTNGVTHLLIALIYIEAGCGALPIFWQSVVFTVTVVSTNGTSNITKKVYNDVWRLHIYTILAVCVFCYFCMFLRIRKLDVLSKNEKMAMELKMFYSVLVLLVANIFYTCYFLARDTLEQTYKEFGKLSEWSLYILADIYDLHNPIGLLITSSEIRQAAFPFCFLSRNNVQIFNTVTNSSRGGNAAKKENNSYGGFPSAKVASTRNITAISNR</sequence>
<feature type="compositionally biased region" description="Basic residues" evidence="1">
    <location>
        <begin position="1"/>
        <end position="11"/>
    </location>
</feature>
<feature type="transmembrane region" description="Helical" evidence="2">
    <location>
        <begin position="430"/>
        <end position="449"/>
    </location>
</feature>
<reference evidence="4" key="1">
    <citation type="submission" date="2022-11" db="UniProtKB">
        <authorList>
            <consortium name="WormBaseParasite"/>
        </authorList>
    </citation>
    <scope>IDENTIFICATION</scope>
</reference>
<keyword evidence="3" id="KW-1185">Reference proteome</keyword>
<accession>A0A915DK98</accession>
<keyword evidence="2" id="KW-0472">Membrane</keyword>
<keyword evidence="2" id="KW-0812">Transmembrane</keyword>
<feature type="transmembrane region" description="Helical" evidence="2">
    <location>
        <begin position="345"/>
        <end position="371"/>
    </location>
</feature>
<evidence type="ECO:0000313" key="4">
    <source>
        <dbReference type="WBParaSite" id="jg20937"/>
    </source>
</evidence>
<evidence type="ECO:0000256" key="2">
    <source>
        <dbReference type="SAM" id="Phobius"/>
    </source>
</evidence>
<feature type="compositionally biased region" description="Polar residues" evidence="1">
    <location>
        <begin position="147"/>
        <end position="162"/>
    </location>
</feature>
<feature type="region of interest" description="Disordered" evidence="1">
    <location>
        <begin position="180"/>
        <end position="207"/>
    </location>
</feature>
<dbReference type="WBParaSite" id="jg20937">
    <property type="protein sequence ID" value="jg20937"/>
    <property type="gene ID" value="jg20937"/>
</dbReference>
<dbReference type="InterPro" id="IPR019426">
    <property type="entry name" value="7TM_GPCR_serpentine_rcpt_Srv"/>
</dbReference>
<evidence type="ECO:0000313" key="3">
    <source>
        <dbReference type="Proteomes" id="UP000887574"/>
    </source>
</evidence>
<organism evidence="3 4">
    <name type="scientific">Ditylenchus dipsaci</name>
    <dbReference type="NCBI Taxonomy" id="166011"/>
    <lineage>
        <taxon>Eukaryota</taxon>
        <taxon>Metazoa</taxon>
        <taxon>Ecdysozoa</taxon>
        <taxon>Nematoda</taxon>
        <taxon>Chromadorea</taxon>
        <taxon>Rhabditida</taxon>
        <taxon>Tylenchina</taxon>
        <taxon>Tylenchomorpha</taxon>
        <taxon>Sphaerularioidea</taxon>
        <taxon>Anguinidae</taxon>
        <taxon>Anguininae</taxon>
        <taxon>Ditylenchus</taxon>
    </lineage>
</organism>
<feature type="transmembrane region" description="Helical" evidence="2">
    <location>
        <begin position="278"/>
        <end position="298"/>
    </location>
</feature>
<dbReference type="Pfam" id="PF10323">
    <property type="entry name" value="7TM_GPCR_Srv"/>
    <property type="match status" value="1"/>
</dbReference>
<evidence type="ECO:0000256" key="1">
    <source>
        <dbReference type="SAM" id="MobiDB-lite"/>
    </source>
</evidence>
<dbReference type="PANTHER" id="PTHR31627">
    <property type="entry name" value="SERPENTINE RECEPTOR CLASS GAMMA-RELATED"/>
    <property type="match status" value="1"/>
</dbReference>
<dbReference type="Proteomes" id="UP000887574">
    <property type="component" value="Unplaced"/>
</dbReference>
<dbReference type="PANTHER" id="PTHR31627:SF42">
    <property type="entry name" value="G_PROTEIN_RECEP_F1_2 DOMAIN-CONTAINING PROTEIN-RELATED"/>
    <property type="match status" value="1"/>
</dbReference>
<proteinExistence type="predicted"/>
<dbReference type="InterPro" id="IPR051119">
    <property type="entry name" value="Nematode_SR-like"/>
</dbReference>